<dbReference type="GO" id="GO:0003677">
    <property type="term" value="F:DNA binding"/>
    <property type="evidence" value="ECO:0007669"/>
    <property type="project" value="UniProtKB-KW"/>
</dbReference>
<dbReference type="AlphaFoldDB" id="A0A934IP10"/>
<protein>
    <submittedName>
        <fullName evidence="2">DNA-binding domain-containing protein</fullName>
    </submittedName>
</protein>
<dbReference type="Gene3D" id="1.10.150.690">
    <property type="entry name" value="DUF2063"/>
    <property type="match status" value="1"/>
</dbReference>
<sequence length="253" mass="26640">MAEPPPRRAEAQAAFAAALLDRSQRVAGLVDGHGRAAPERFMVWRNTMRASLADALGAAFPATRRLMGDDYFRAAALHYVEREPPRSPLLMTYGGNFADAIARLPGLAPYPFVPEVARLEFCRLTAYHAADAAPLRPEDLAALAADALPTARFDAHPAAALLPLPAGGLAAWQKNADPPADPSPEPAALVTRPDLDVRVTPLSAAAADFAAPLLAGRPLGESAALAENADIVEVLSVLLREGAFCRVSVTSPT</sequence>
<reference evidence="2" key="1">
    <citation type="submission" date="2020-12" db="EMBL/GenBank/DDBJ databases">
        <title>Bacterial taxonomy.</title>
        <authorList>
            <person name="Pan X."/>
        </authorList>
    </citation>
    <scope>NUCLEOTIDE SEQUENCE</scope>
    <source>
        <strain evidence="2">B2012</strain>
    </source>
</reference>
<feature type="domain" description="Putative DNA-binding" evidence="1">
    <location>
        <begin position="11"/>
        <end position="99"/>
    </location>
</feature>
<dbReference type="Proteomes" id="UP000609531">
    <property type="component" value="Unassembled WGS sequence"/>
</dbReference>
<keyword evidence="2" id="KW-0238">DNA-binding</keyword>
<dbReference type="EMBL" id="JAEKJA010000005">
    <property type="protein sequence ID" value="MBJ3775425.1"/>
    <property type="molecule type" value="Genomic_DNA"/>
</dbReference>
<dbReference type="Pfam" id="PF09836">
    <property type="entry name" value="DUF2063"/>
    <property type="match status" value="1"/>
</dbReference>
<name>A0A934IP10_9HYPH</name>
<dbReference type="InterPro" id="IPR044922">
    <property type="entry name" value="DUF2063_N_sf"/>
</dbReference>
<comment type="caution">
    <text evidence="2">The sequence shown here is derived from an EMBL/GenBank/DDBJ whole genome shotgun (WGS) entry which is preliminary data.</text>
</comment>
<gene>
    <name evidence="2" type="ORF">JCR33_06990</name>
</gene>
<dbReference type="InterPro" id="IPR018640">
    <property type="entry name" value="DUF2063"/>
</dbReference>
<accession>A0A934IP10</accession>
<evidence type="ECO:0000259" key="1">
    <source>
        <dbReference type="Pfam" id="PF09836"/>
    </source>
</evidence>
<proteinExistence type="predicted"/>
<evidence type="ECO:0000313" key="2">
    <source>
        <dbReference type="EMBL" id="MBJ3775425.1"/>
    </source>
</evidence>
<evidence type="ECO:0000313" key="3">
    <source>
        <dbReference type="Proteomes" id="UP000609531"/>
    </source>
</evidence>
<dbReference type="RefSeq" id="WP_198881324.1">
    <property type="nucleotide sequence ID" value="NZ_JAEKJA010000005.1"/>
</dbReference>
<keyword evidence="3" id="KW-1185">Reference proteome</keyword>
<organism evidence="2 3">
    <name type="scientific">Acuticoccus mangrovi</name>
    <dbReference type="NCBI Taxonomy" id="2796142"/>
    <lineage>
        <taxon>Bacteria</taxon>
        <taxon>Pseudomonadati</taxon>
        <taxon>Pseudomonadota</taxon>
        <taxon>Alphaproteobacteria</taxon>
        <taxon>Hyphomicrobiales</taxon>
        <taxon>Amorphaceae</taxon>
        <taxon>Acuticoccus</taxon>
    </lineage>
</organism>